<name>R4Z4V9_9ACTN</name>
<accession>R4Z4V9</accession>
<dbReference type="HOGENOM" id="CLU_3286610_0_0_11"/>
<keyword evidence="2" id="KW-1185">Reference proteome</keyword>
<sequence>MWNLVLACGRCNGWHEKSDRPPDQRYVERLHRRNEYLIAS</sequence>
<organism evidence="1 2">
    <name type="scientific">Candidatus Neomicrothrix parvicella RN1</name>
    <dbReference type="NCBI Taxonomy" id="1229780"/>
    <lineage>
        <taxon>Bacteria</taxon>
        <taxon>Bacillati</taxon>
        <taxon>Actinomycetota</taxon>
        <taxon>Acidimicrobiia</taxon>
        <taxon>Acidimicrobiales</taxon>
        <taxon>Microthrixaceae</taxon>
        <taxon>Candidatus Neomicrothrix</taxon>
    </lineage>
</organism>
<comment type="caution">
    <text evidence="1">The sequence shown here is derived from an EMBL/GenBank/DDBJ whole genome shotgun (WGS) entry which is preliminary data.</text>
</comment>
<gene>
    <name evidence="1" type="ORF">BN381_360003</name>
</gene>
<dbReference type="AlphaFoldDB" id="R4Z4V9"/>
<dbReference type="EMBL" id="CANL01000030">
    <property type="protein sequence ID" value="CCM64301.1"/>
    <property type="molecule type" value="Genomic_DNA"/>
</dbReference>
<dbReference type="STRING" id="1229780.BN381_360003"/>
<reference evidence="1 2" key="1">
    <citation type="journal article" date="2013" name="ISME J.">
        <title>Metabolic model for the filamentous 'Candidatus Microthrix parvicella' based on genomic and metagenomic analyses.</title>
        <authorList>
            <person name="Jon McIlroy S."/>
            <person name="Kristiansen R."/>
            <person name="Albertsen M."/>
            <person name="Michael Karst S."/>
            <person name="Rossetti S."/>
            <person name="Lund Nielsen J."/>
            <person name="Tandoi V."/>
            <person name="James Seviour R."/>
            <person name="Nielsen P.H."/>
        </authorList>
    </citation>
    <scope>NUCLEOTIDE SEQUENCE [LARGE SCALE GENOMIC DNA]</scope>
    <source>
        <strain evidence="1 2">RN1</strain>
    </source>
</reference>
<proteinExistence type="predicted"/>
<protein>
    <submittedName>
        <fullName evidence="1">Uncharacterized protein</fullName>
    </submittedName>
</protein>
<dbReference type="Proteomes" id="UP000018291">
    <property type="component" value="Unassembled WGS sequence"/>
</dbReference>
<evidence type="ECO:0000313" key="1">
    <source>
        <dbReference type="EMBL" id="CCM64301.1"/>
    </source>
</evidence>
<evidence type="ECO:0000313" key="2">
    <source>
        <dbReference type="Proteomes" id="UP000018291"/>
    </source>
</evidence>